<gene>
    <name evidence="3" type="ORF">DXB81_11615</name>
</gene>
<proteinExistence type="predicted"/>
<feature type="domain" description="Terminase large subunit-like ATPase" evidence="1">
    <location>
        <begin position="80"/>
        <end position="254"/>
    </location>
</feature>
<accession>A0A3E5A5J8</accession>
<dbReference type="Pfam" id="PF20441">
    <property type="entry name" value="TerL_nuclease"/>
    <property type="match status" value="1"/>
</dbReference>
<dbReference type="InterPro" id="IPR046461">
    <property type="entry name" value="TerL_ATPase"/>
</dbReference>
<dbReference type="PANTHER" id="PTHR41287">
    <property type="match status" value="1"/>
</dbReference>
<dbReference type="InterPro" id="IPR005021">
    <property type="entry name" value="Terminase_largesu-like"/>
</dbReference>
<feature type="domain" description="Terminase large subunit-like endonuclease" evidence="2">
    <location>
        <begin position="281"/>
        <end position="564"/>
    </location>
</feature>
<comment type="caution">
    <text evidence="3">The sequence shown here is derived from an EMBL/GenBank/DDBJ whole genome shotgun (WGS) entry which is preliminary data.</text>
</comment>
<dbReference type="AlphaFoldDB" id="A0A3E5A5J8"/>
<dbReference type="Gene3D" id="3.40.50.300">
    <property type="entry name" value="P-loop containing nucleotide triphosphate hydrolases"/>
    <property type="match status" value="1"/>
</dbReference>
<reference evidence="3 4" key="1">
    <citation type="submission" date="2018-08" db="EMBL/GenBank/DDBJ databases">
        <title>A genome reference for cultivated species of the human gut microbiota.</title>
        <authorList>
            <person name="Zou Y."/>
            <person name="Xue W."/>
            <person name="Luo G."/>
        </authorList>
    </citation>
    <scope>NUCLEOTIDE SEQUENCE [LARGE SCALE GENOMIC DNA]</scope>
    <source>
        <strain evidence="3 4">OM06-11AA</strain>
    </source>
</reference>
<name>A0A3E5A5J8_9FIRM</name>
<dbReference type="PANTHER" id="PTHR41287:SF1">
    <property type="entry name" value="PROTEIN YMFN"/>
    <property type="match status" value="1"/>
</dbReference>
<evidence type="ECO:0000313" key="4">
    <source>
        <dbReference type="Proteomes" id="UP000261222"/>
    </source>
</evidence>
<sequence length="590" mass="67726">MTRREIITHYARDCLDDKFPACKRHKWMCQRLLRDFDRLDNDPDYPYYWDEAEAEKIVRWFTYLRHQKGELAGQPINLTPWQQSHICQLYGWRRKDNGRRRFTKMMIQVARKNAKTQEEAAVCLYEMSVTAKKNGEMMELFTAGGKKEESKKCFDEAGNLLNGSPLRPKFQINRSEIRYPDTGSYLKMLSKDDGKNGDGSNPAVLVLDEYHQHKNTDFYDLAMGSNSKEPLLIIITTAGVDPQNSPAYREYQYVSKVLNPDSDIEDEIYLIDICEQDEGEVDDPRLLTDENLWLKSNPIRASFEEGRARIRQSYEKALQVPEEMPKVLTKNFNIWVQARAGGYMDMKKWKACEVKELPIDIRGLSCAVGIDVSATIDLTSCVFVIPYEDPVEKNAAGEPVTKYIVFHHSFIPNRDKLIERINVDKAPYDAWEMQGYLSVTNTDVVDQMEVVLWAMNFAKEHDLHIAYWAPDPSNAGLLMTTLSDAGYNVCQVKQSYQSLNDPTLGLRAEIFSKNVMYLPDPLLNFAMGNAVVKKSNGLIKVDKDSTKQRIDPIDALICAFKLARYIKQDAYSKKRANAALDAWMKTLDAL</sequence>
<dbReference type="EMBL" id="QSUB01000005">
    <property type="protein sequence ID" value="RGN03789.1"/>
    <property type="molecule type" value="Genomic_DNA"/>
</dbReference>
<dbReference type="Proteomes" id="UP000261222">
    <property type="component" value="Unassembled WGS sequence"/>
</dbReference>
<organism evidence="3 4">
    <name type="scientific">Blautia obeum</name>
    <dbReference type="NCBI Taxonomy" id="40520"/>
    <lineage>
        <taxon>Bacteria</taxon>
        <taxon>Bacillati</taxon>
        <taxon>Bacillota</taxon>
        <taxon>Clostridia</taxon>
        <taxon>Lachnospirales</taxon>
        <taxon>Lachnospiraceae</taxon>
        <taxon>Blautia</taxon>
    </lineage>
</organism>
<dbReference type="InterPro" id="IPR027417">
    <property type="entry name" value="P-loop_NTPase"/>
</dbReference>
<evidence type="ECO:0000259" key="2">
    <source>
        <dbReference type="Pfam" id="PF20441"/>
    </source>
</evidence>
<dbReference type="GO" id="GO:0004519">
    <property type="term" value="F:endonuclease activity"/>
    <property type="evidence" value="ECO:0007669"/>
    <property type="project" value="InterPro"/>
</dbReference>
<dbReference type="RefSeq" id="WP_117739356.1">
    <property type="nucleotide sequence ID" value="NZ_QSUB01000005.1"/>
</dbReference>
<protein>
    <submittedName>
        <fullName evidence="3">Terminase large subunit</fullName>
    </submittedName>
</protein>
<evidence type="ECO:0000313" key="3">
    <source>
        <dbReference type="EMBL" id="RGN03789.1"/>
    </source>
</evidence>
<evidence type="ECO:0000259" key="1">
    <source>
        <dbReference type="Pfam" id="PF03354"/>
    </source>
</evidence>
<dbReference type="Pfam" id="PF03354">
    <property type="entry name" value="TerL_ATPase"/>
    <property type="match status" value="1"/>
</dbReference>
<dbReference type="InterPro" id="IPR046462">
    <property type="entry name" value="TerL_nuclease"/>
</dbReference>